<dbReference type="EC" id="1.3.3.15" evidence="5 11"/>
<evidence type="ECO:0000256" key="6">
    <source>
        <dbReference type="ARBA" id="ARBA00019046"/>
    </source>
</evidence>
<comment type="similarity">
    <text evidence="4 11">Belongs to the protoporphyrinogen/coproporphyrinogen oxidase family. Coproporphyrinogen III oxidase subfamily.</text>
</comment>
<dbReference type="Gene3D" id="3.90.660.20">
    <property type="entry name" value="Protoporphyrinogen oxidase, mitochondrial, domain 2"/>
    <property type="match status" value="1"/>
</dbReference>
<dbReference type="InterPro" id="IPR036188">
    <property type="entry name" value="FAD/NAD-bd_sf"/>
</dbReference>
<dbReference type="EMBL" id="PZZP01000001">
    <property type="protein sequence ID" value="PTM58785.1"/>
    <property type="molecule type" value="Genomic_DNA"/>
</dbReference>
<dbReference type="InterPro" id="IPR004572">
    <property type="entry name" value="Protoporphyrinogen_oxidase"/>
</dbReference>
<name>A0A2T4ZA87_9BACL</name>
<dbReference type="InterPro" id="IPR050464">
    <property type="entry name" value="Zeta_carotene_desat/Oxidored"/>
</dbReference>
<evidence type="ECO:0000313" key="14">
    <source>
        <dbReference type="Proteomes" id="UP000241639"/>
    </source>
</evidence>
<keyword evidence="7 11" id="KW-0285">Flavoprotein</keyword>
<comment type="subcellular location">
    <subcellularLocation>
        <location evidence="11">Cytoplasm</location>
    </subcellularLocation>
</comment>
<comment type="caution">
    <text evidence="13">The sequence shown here is derived from an EMBL/GenBank/DDBJ whole genome shotgun (WGS) entry which is preliminary data.</text>
</comment>
<evidence type="ECO:0000256" key="11">
    <source>
        <dbReference type="RuleBase" id="RU364052"/>
    </source>
</evidence>
<evidence type="ECO:0000256" key="9">
    <source>
        <dbReference type="ARBA" id="ARBA00023002"/>
    </source>
</evidence>
<comment type="catalytic activity">
    <reaction evidence="1">
        <text>coproporphyrinogen III + 3 O2 = coproporphyrin III + 3 H2O2</text>
        <dbReference type="Rhea" id="RHEA:43436"/>
        <dbReference type="ChEBI" id="CHEBI:15379"/>
        <dbReference type="ChEBI" id="CHEBI:16240"/>
        <dbReference type="ChEBI" id="CHEBI:57309"/>
        <dbReference type="ChEBI" id="CHEBI:131725"/>
        <dbReference type="EC" id="1.3.3.15"/>
    </reaction>
    <physiologicalReaction direction="left-to-right" evidence="1">
        <dbReference type="Rhea" id="RHEA:43437"/>
    </physiologicalReaction>
</comment>
<organism evidence="13 14">
    <name type="scientific">Desmospora activa DSM 45169</name>
    <dbReference type="NCBI Taxonomy" id="1121389"/>
    <lineage>
        <taxon>Bacteria</taxon>
        <taxon>Bacillati</taxon>
        <taxon>Bacillota</taxon>
        <taxon>Bacilli</taxon>
        <taxon>Bacillales</taxon>
        <taxon>Thermoactinomycetaceae</taxon>
        <taxon>Desmospora</taxon>
    </lineage>
</organism>
<comment type="function">
    <text evidence="11">Involved in coproporphyrin-dependent heme b biosynthesis. Catalyzes the oxidation of coproporphyrinogen III to coproporphyrin III.</text>
</comment>
<evidence type="ECO:0000256" key="8">
    <source>
        <dbReference type="ARBA" id="ARBA00022827"/>
    </source>
</evidence>
<dbReference type="UniPathway" id="UPA00252"/>
<dbReference type="PANTHER" id="PTHR42923:SF3">
    <property type="entry name" value="PROTOPORPHYRINOGEN OXIDASE"/>
    <property type="match status" value="1"/>
</dbReference>
<keyword evidence="14" id="KW-1185">Reference proteome</keyword>
<evidence type="ECO:0000256" key="1">
    <source>
        <dbReference type="ARBA" id="ARBA00001755"/>
    </source>
</evidence>
<dbReference type="GO" id="GO:0006783">
    <property type="term" value="P:heme biosynthetic process"/>
    <property type="evidence" value="ECO:0007669"/>
    <property type="project" value="UniProtKB-UniRule"/>
</dbReference>
<comment type="pathway">
    <text evidence="3 11">Porphyrin-containing compound metabolism; protoheme biosynthesis.</text>
</comment>
<sequence length="465" mass="51149">MNSPRIAILGGGITGLSAAYYLLREAREQGFTPQLTLLEADRRLGGKIDTERTDGFVMEKGPDSFLERKPSAKQLVVDLGLEKELVRNQTGQAYILHRGRLTPIPEGAVMGIPTRLSPFVTTRLFSPAAKLRAAADLILPRGNYDDDVSVGHFFRRRLGDEVVDHLIEPLLSGIYAGNIDHLSLQATFPQFAAIEEKYRSLILGMKRTRSPQANGGKPQGAFLTLKNGLQSLVDALDNALPPGSMRTGIRVKEVKKEANGYHLLTDYSETIAADIVIVTLPQPEVDLLFPRYDFLKAHHSSPATSVANVILAYNAEDARLEMDGTGFVVPRREPTTITACTWTHQKWPHTTPAGKALIRCYVGRSGDEAIVDESDETIVGTVRQDINQIMGITDKPLFTRVTRWKKAMPQYTPGHAEWVAQVRAGSREHLPGIFWAGASYSGVGIPDCIDQGKHAAHDALAFLQR</sequence>
<evidence type="ECO:0000256" key="7">
    <source>
        <dbReference type="ARBA" id="ARBA00022630"/>
    </source>
</evidence>
<dbReference type="GO" id="GO:0004729">
    <property type="term" value="F:oxygen-dependent protoporphyrinogen oxidase activity"/>
    <property type="evidence" value="ECO:0007669"/>
    <property type="project" value="UniProtKB-UniRule"/>
</dbReference>
<proteinExistence type="inferred from homology"/>
<dbReference type="AlphaFoldDB" id="A0A2T4ZA87"/>
<reference evidence="13 14" key="1">
    <citation type="submission" date="2018-04" db="EMBL/GenBank/DDBJ databases">
        <title>Genomic Encyclopedia of Archaeal and Bacterial Type Strains, Phase II (KMG-II): from individual species to whole genera.</title>
        <authorList>
            <person name="Goeker M."/>
        </authorList>
    </citation>
    <scope>NUCLEOTIDE SEQUENCE [LARGE SCALE GENOMIC DNA]</scope>
    <source>
        <strain evidence="13 14">DSM 45169</strain>
    </source>
</reference>
<dbReference type="SUPFAM" id="SSF51905">
    <property type="entry name" value="FAD/NAD(P)-binding domain"/>
    <property type="match status" value="1"/>
</dbReference>
<dbReference type="SUPFAM" id="SSF54373">
    <property type="entry name" value="FAD-linked reductases, C-terminal domain"/>
    <property type="match status" value="1"/>
</dbReference>
<dbReference type="Gene3D" id="3.50.50.60">
    <property type="entry name" value="FAD/NAD(P)-binding domain"/>
    <property type="match status" value="1"/>
</dbReference>
<dbReference type="PANTHER" id="PTHR42923">
    <property type="entry name" value="PROTOPORPHYRINOGEN OXIDASE"/>
    <property type="match status" value="1"/>
</dbReference>
<dbReference type="Pfam" id="PF01593">
    <property type="entry name" value="Amino_oxidase"/>
    <property type="match status" value="1"/>
</dbReference>
<evidence type="ECO:0000256" key="4">
    <source>
        <dbReference type="ARBA" id="ARBA00008310"/>
    </source>
</evidence>
<feature type="domain" description="Amine oxidase" evidence="12">
    <location>
        <begin position="13"/>
        <end position="459"/>
    </location>
</feature>
<evidence type="ECO:0000256" key="10">
    <source>
        <dbReference type="ARBA" id="ARBA00023133"/>
    </source>
</evidence>
<dbReference type="NCBIfam" id="TIGR00562">
    <property type="entry name" value="proto_IX_ox"/>
    <property type="match status" value="1"/>
</dbReference>
<evidence type="ECO:0000256" key="5">
    <source>
        <dbReference type="ARBA" id="ARBA00012402"/>
    </source>
</evidence>
<dbReference type="NCBIfam" id="NF008845">
    <property type="entry name" value="PRK11883.1-5"/>
    <property type="match status" value="1"/>
</dbReference>
<keyword evidence="8 11" id="KW-0274">FAD</keyword>
<protein>
    <recommendedName>
        <fullName evidence="6 11">Coproporphyrinogen III oxidase</fullName>
        <ecNumber evidence="5 11">1.3.3.15</ecNumber>
    </recommendedName>
</protein>
<keyword evidence="10 11" id="KW-0350">Heme biosynthesis</keyword>
<dbReference type="OrthoDB" id="9805195at2"/>
<gene>
    <name evidence="13" type="ORF">C8J48_1378</name>
</gene>
<dbReference type="Proteomes" id="UP000241639">
    <property type="component" value="Unassembled WGS sequence"/>
</dbReference>
<dbReference type="Gene3D" id="1.10.3110.10">
    <property type="entry name" value="protoporphyrinogen ix oxidase, domain 3"/>
    <property type="match status" value="1"/>
</dbReference>
<evidence type="ECO:0000259" key="12">
    <source>
        <dbReference type="Pfam" id="PF01593"/>
    </source>
</evidence>
<evidence type="ECO:0000313" key="13">
    <source>
        <dbReference type="EMBL" id="PTM58785.1"/>
    </source>
</evidence>
<dbReference type="GO" id="GO:0005737">
    <property type="term" value="C:cytoplasm"/>
    <property type="evidence" value="ECO:0007669"/>
    <property type="project" value="UniProtKB-SubCell"/>
</dbReference>
<evidence type="ECO:0000256" key="3">
    <source>
        <dbReference type="ARBA" id="ARBA00004744"/>
    </source>
</evidence>
<comment type="cofactor">
    <cofactor evidence="2 11">
        <name>FAD</name>
        <dbReference type="ChEBI" id="CHEBI:57692"/>
    </cofactor>
</comment>
<keyword evidence="11" id="KW-0963">Cytoplasm</keyword>
<keyword evidence="9 11" id="KW-0560">Oxidoreductase</keyword>
<dbReference type="InterPro" id="IPR002937">
    <property type="entry name" value="Amino_oxidase"/>
</dbReference>
<accession>A0A2T4ZA87</accession>
<evidence type="ECO:0000256" key="2">
    <source>
        <dbReference type="ARBA" id="ARBA00001974"/>
    </source>
</evidence>